<dbReference type="Proteomes" id="UP001558713">
    <property type="component" value="Unassembled WGS sequence"/>
</dbReference>
<evidence type="ECO:0000313" key="2">
    <source>
        <dbReference type="Proteomes" id="UP001558713"/>
    </source>
</evidence>
<proteinExistence type="predicted"/>
<keyword evidence="2" id="KW-1185">Reference proteome</keyword>
<dbReference type="AlphaFoldDB" id="A0ABD0Z2Q4"/>
<comment type="caution">
    <text evidence="1">The sequence shown here is derived from an EMBL/GenBank/DDBJ whole genome shotgun (WGS) entry which is preliminary data.</text>
</comment>
<reference evidence="1 2" key="1">
    <citation type="submission" date="2024-04" db="EMBL/GenBank/DDBJ databases">
        <title>Genome assembly C_amara_ONT_v2.</title>
        <authorList>
            <person name="Yant L."/>
            <person name="Moore C."/>
            <person name="Slenker M."/>
        </authorList>
    </citation>
    <scope>NUCLEOTIDE SEQUENCE [LARGE SCALE GENOMIC DNA]</scope>
    <source>
        <tissue evidence="1">Leaf</tissue>
    </source>
</reference>
<organism evidence="1 2">
    <name type="scientific">Cardamine amara subsp. amara</name>
    <dbReference type="NCBI Taxonomy" id="228776"/>
    <lineage>
        <taxon>Eukaryota</taxon>
        <taxon>Viridiplantae</taxon>
        <taxon>Streptophyta</taxon>
        <taxon>Embryophyta</taxon>
        <taxon>Tracheophyta</taxon>
        <taxon>Spermatophyta</taxon>
        <taxon>Magnoliopsida</taxon>
        <taxon>eudicotyledons</taxon>
        <taxon>Gunneridae</taxon>
        <taxon>Pentapetalae</taxon>
        <taxon>rosids</taxon>
        <taxon>malvids</taxon>
        <taxon>Brassicales</taxon>
        <taxon>Brassicaceae</taxon>
        <taxon>Cardamineae</taxon>
        <taxon>Cardamine</taxon>
    </lineage>
</organism>
<name>A0ABD0Z2Q4_CARAN</name>
<dbReference type="Gene3D" id="1.10.510.10">
    <property type="entry name" value="Transferase(Phosphotransferase) domain 1"/>
    <property type="match status" value="1"/>
</dbReference>
<accession>A0ABD0Z2Q4</accession>
<sequence>MMGARWTSRMMRTRLRTRTSRMMRPRRRLRMRLRKKKKDNVEIKNEIDILIASDAHPHIIRFHGYERENDVAYLCLEQWKLSLDVLPKFAQKQLRK</sequence>
<dbReference type="SUPFAM" id="SSF56112">
    <property type="entry name" value="Protein kinase-like (PK-like)"/>
    <property type="match status" value="1"/>
</dbReference>
<evidence type="ECO:0000313" key="1">
    <source>
        <dbReference type="EMBL" id="KAL1189007.1"/>
    </source>
</evidence>
<protein>
    <submittedName>
        <fullName evidence="1">Inactive serine/threonine-protein kinase/endoribonuclease IRE1-like</fullName>
    </submittedName>
</protein>
<gene>
    <name evidence="1" type="ORF">V5N11_016904</name>
</gene>
<dbReference type="InterPro" id="IPR011009">
    <property type="entry name" value="Kinase-like_dom_sf"/>
</dbReference>
<dbReference type="EMBL" id="JBANAX010000905">
    <property type="protein sequence ID" value="KAL1189007.1"/>
    <property type="molecule type" value="Genomic_DNA"/>
</dbReference>